<dbReference type="InterPro" id="IPR036754">
    <property type="entry name" value="YbaK/aa-tRNA-synt-asso_dom_sf"/>
</dbReference>
<dbReference type="Proteomes" id="UP000058114">
    <property type="component" value="Chromosome"/>
</dbReference>
<accession>A0A0S2SDL1</accession>
<dbReference type="SUPFAM" id="SSF55826">
    <property type="entry name" value="YbaK/ProRS associated domain"/>
    <property type="match status" value="1"/>
</dbReference>
<evidence type="ECO:0000259" key="1">
    <source>
        <dbReference type="Pfam" id="PF04073"/>
    </source>
</evidence>
<sequence length="165" mass="18329">MTLQALFDTCRQLFERSAVPHQAWQHEPILDYETDARLARELGWSAEPTKSLFLRCKDGSHALLLTHRDSRLDAKRLKAVLGQRPSVCSDEEMSAVTGCLPGAVCPFALPSSIPLVVDSGLLACEELMFTPGLPEWTFAFKGLHLPDLLAQLPNPVFWMGDETSH</sequence>
<dbReference type="PATRIC" id="fig|652.5.peg.3064"/>
<dbReference type="CDD" id="cd04332">
    <property type="entry name" value="YbaK_like"/>
    <property type="match status" value="1"/>
</dbReference>
<reference evidence="3" key="1">
    <citation type="submission" date="2015-10" db="EMBL/GenBank/DDBJ databases">
        <title>Complete Genome Sequence of Aeromonas schubertii strain WL1483.</title>
        <authorList>
            <person name="Liu L."/>
        </authorList>
    </citation>
    <scope>NUCLEOTIDE SEQUENCE [LARGE SCALE GENOMIC DNA]</scope>
    <source>
        <strain evidence="3">WL1483</strain>
    </source>
</reference>
<reference evidence="2 3" key="2">
    <citation type="journal article" date="2016" name="Genome Announc.">
        <title>Complete Genome Sequence of the Highly Virulent Aeromonas schubertii Strain WL1483, Isolated from Diseased Snakehead Fish (Channa argus) in China.</title>
        <authorList>
            <person name="Liu L."/>
            <person name="Li N."/>
            <person name="Zhang D."/>
            <person name="Fu X."/>
            <person name="Shi C."/>
            <person name="Lin Q."/>
            <person name="Hao G."/>
        </authorList>
    </citation>
    <scope>NUCLEOTIDE SEQUENCE [LARGE SCALE GENOMIC DNA]</scope>
    <source>
        <strain evidence="2 3">WL1483</strain>
    </source>
</reference>
<feature type="domain" description="YbaK/aminoacyl-tRNA synthetase-associated" evidence="1">
    <location>
        <begin position="36"/>
        <end position="145"/>
    </location>
</feature>
<protein>
    <recommendedName>
        <fullName evidence="1">YbaK/aminoacyl-tRNA synthetase-associated domain-containing protein</fullName>
    </recommendedName>
</protein>
<dbReference type="RefSeq" id="WP_060586968.1">
    <property type="nucleotide sequence ID" value="NZ_CP013067.1"/>
</dbReference>
<proteinExistence type="predicted"/>
<name>A0A0S2SDL1_9GAMM</name>
<dbReference type="KEGG" id="asr:WL1483_382"/>
<gene>
    <name evidence="2" type="ORF">WL1483_382</name>
</gene>
<dbReference type="AlphaFoldDB" id="A0A0S2SDL1"/>
<dbReference type="GO" id="GO:0002161">
    <property type="term" value="F:aminoacyl-tRNA deacylase activity"/>
    <property type="evidence" value="ECO:0007669"/>
    <property type="project" value="InterPro"/>
</dbReference>
<evidence type="ECO:0000313" key="3">
    <source>
        <dbReference type="Proteomes" id="UP000058114"/>
    </source>
</evidence>
<organism evidence="2 3">
    <name type="scientific">Aeromonas schubertii</name>
    <dbReference type="NCBI Taxonomy" id="652"/>
    <lineage>
        <taxon>Bacteria</taxon>
        <taxon>Pseudomonadati</taxon>
        <taxon>Pseudomonadota</taxon>
        <taxon>Gammaproteobacteria</taxon>
        <taxon>Aeromonadales</taxon>
        <taxon>Aeromonadaceae</taxon>
        <taxon>Aeromonas</taxon>
    </lineage>
</organism>
<dbReference type="Pfam" id="PF04073">
    <property type="entry name" value="tRNA_edit"/>
    <property type="match status" value="1"/>
</dbReference>
<dbReference type="InterPro" id="IPR007214">
    <property type="entry name" value="YbaK/aa-tRNA-synth-assoc-dom"/>
</dbReference>
<dbReference type="Gene3D" id="3.90.960.10">
    <property type="entry name" value="YbaK/aminoacyl-tRNA synthetase-associated domain"/>
    <property type="match status" value="1"/>
</dbReference>
<evidence type="ECO:0000313" key="2">
    <source>
        <dbReference type="EMBL" id="ALP39801.1"/>
    </source>
</evidence>
<dbReference type="EMBL" id="CP013067">
    <property type="protein sequence ID" value="ALP39801.1"/>
    <property type="molecule type" value="Genomic_DNA"/>
</dbReference>